<dbReference type="PRINTS" id="PR00507">
    <property type="entry name" value="N12N6MTFRASE"/>
</dbReference>
<feature type="coiled-coil region" evidence="1">
    <location>
        <begin position="2161"/>
        <end position="2188"/>
    </location>
</feature>
<dbReference type="GO" id="GO:0009007">
    <property type="term" value="F:site-specific DNA-methyltransferase (adenine-specific) activity"/>
    <property type="evidence" value="ECO:0007669"/>
    <property type="project" value="UniProtKB-EC"/>
</dbReference>
<dbReference type="GO" id="GO:0032259">
    <property type="term" value="P:methylation"/>
    <property type="evidence" value="ECO:0007669"/>
    <property type="project" value="InterPro"/>
</dbReference>
<protein>
    <submittedName>
        <fullName evidence="4">Helicase, Snf2 family</fullName>
    </submittedName>
</protein>
<reference evidence="4 5" key="1">
    <citation type="submission" date="2018-06" db="EMBL/GenBank/DDBJ databases">
        <authorList>
            <consortium name="Pathogen Informatics"/>
            <person name="Doyle S."/>
        </authorList>
    </citation>
    <scope>NUCLEOTIDE SEQUENCE [LARGE SCALE GENOMIC DNA]</scope>
    <source>
        <strain evidence="4 5">NCTC13102</strain>
    </source>
</reference>
<evidence type="ECO:0000256" key="2">
    <source>
        <dbReference type="SAM" id="MobiDB-lite"/>
    </source>
</evidence>
<keyword evidence="1" id="KW-0175">Coiled coil</keyword>
<dbReference type="Pfam" id="PF00176">
    <property type="entry name" value="SNF2-rel_dom"/>
    <property type="match status" value="1"/>
</dbReference>
<name>A0A2X3E281_9HELI</name>
<keyword evidence="4" id="KW-0547">Nucleotide-binding</keyword>
<feature type="compositionally biased region" description="Polar residues" evidence="2">
    <location>
        <begin position="476"/>
        <end position="494"/>
    </location>
</feature>
<keyword evidence="4" id="KW-0067">ATP-binding</keyword>
<feature type="region of interest" description="Disordered" evidence="2">
    <location>
        <begin position="555"/>
        <end position="587"/>
    </location>
</feature>
<feature type="compositionally biased region" description="Basic and acidic residues" evidence="2">
    <location>
        <begin position="395"/>
        <end position="429"/>
    </location>
</feature>
<feature type="compositionally biased region" description="Polar residues" evidence="2">
    <location>
        <begin position="207"/>
        <end position="217"/>
    </location>
</feature>
<dbReference type="Pfam" id="PF07669">
    <property type="entry name" value="Eco57I"/>
    <property type="match status" value="1"/>
</dbReference>
<dbReference type="Gene3D" id="3.40.50.10810">
    <property type="entry name" value="Tandem AAA-ATPase domain"/>
    <property type="match status" value="2"/>
</dbReference>
<dbReference type="InterPro" id="IPR029063">
    <property type="entry name" value="SAM-dependent_MTases_sf"/>
</dbReference>
<feature type="compositionally biased region" description="Basic and acidic residues" evidence="2">
    <location>
        <begin position="218"/>
        <end position="257"/>
    </location>
</feature>
<dbReference type="PANTHER" id="PTHR41313:SF1">
    <property type="entry name" value="DNA METHYLASE ADENINE-SPECIFIC DOMAIN-CONTAINING PROTEIN"/>
    <property type="match status" value="1"/>
</dbReference>
<dbReference type="Gene3D" id="3.40.50.300">
    <property type="entry name" value="P-loop containing nucleotide triphosphate hydrolases"/>
    <property type="match status" value="1"/>
</dbReference>
<dbReference type="PANTHER" id="PTHR41313">
    <property type="entry name" value="ADENINE-SPECIFIC METHYLTRANSFERASE"/>
    <property type="match status" value="1"/>
</dbReference>
<keyword evidence="4" id="KW-0347">Helicase</keyword>
<dbReference type="InterPro" id="IPR027417">
    <property type="entry name" value="P-loop_NTPase"/>
</dbReference>
<dbReference type="Proteomes" id="UP000250166">
    <property type="component" value="Unassembled WGS sequence"/>
</dbReference>
<dbReference type="PROSITE" id="PS51192">
    <property type="entry name" value="HELICASE_ATP_BIND_1"/>
    <property type="match status" value="1"/>
</dbReference>
<feature type="compositionally biased region" description="Low complexity" evidence="2">
    <location>
        <begin position="507"/>
        <end position="520"/>
    </location>
</feature>
<dbReference type="GO" id="GO:0003676">
    <property type="term" value="F:nucleic acid binding"/>
    <property type="evidence" value="ECO:0007669"/>
    <property type="project" value="InterPro"/>
</dbReference>
<dbReference type="InterPro" id="IPR001650">
    <property type="entry name" value="Helicase_C-like"/>
</dbReference>
<dbReference type="SUPFAM" id="SSF53335">
    <property type="entry name" value="S-adenosyl-L-methionine-dependent methyltransferases"/>
    <property type="match status" value="1"/>
</dbReference>
<dbReference type="GO" id="GO:0004386">
    <property type="term" value="F:helicase activity"/>
    <property type="evidence" value="ECO:0007669"/>
    <property type="project" value="UniProtKB-KW"/>
</dbReference>
<accession>A0A2X3E281</accession>
<evidence type="ECO:0000259" key="3">
    <source>
        <dbReference type="PROSITE" id="PS51192"/>
    </source>
</evidence>
<evidence type="ECO:0000313" key="5">
    <source>
        <dbReference type="Proteomes" id="UP000250166"/>
    </source>
</evidence>
<feature type="compositionally biased region" description="Polar residues" evidence="2">
    <location>
        <begin position="149"/>
        <end position="175"/>
    </location>
</feature>
<dbReference type="GO" id="GO:0006304">
    <property type="term" value="P:DNA modification"/>
    <property type="evidence" value="ECO:0007669"/>
    <property type="project" value="InterPro"/>
</dbReference>
<organism evidence="4 5">
    <name type="scientific">Helicobacter fennelliae</name>
    <dbReference type="NCBI Taxonomy" id="215"/>
    <lineage>
        <taxon>Bacteria</taxon>
        <taxon>Pseudomonadati</taxon>
        <taxon>Campylobacterota</taxon>
        <taxon>Epsilonproteobacteria</taxon>
        <taxon>Campylobacterales</taxon>
        <taxon>Helicobacteraceae</taxon>
        <taxon>Helicobacter</taxon>
    </lineage>
</organism>
<dbReference type="SMART" id="SM00490">
    <property type="entry name" value="HELICc"/>
    <property type="match status" value="1"/>
</dbReference>
<feature type="compositionally biased region" description="Basic and acidic residues" evidence="2">
    <location>
        <begin position="187"/>
        <end position="206"/>
    </location>
</feature>
<dbReference type="InterPro" id="IPR038718">
    <property type="entry name" value="SNF2-like_sf"/>
</dbReference>
<feature type="compositionally biased region" description="Basic and acidic residues" evidence="2">
    <location>
        <begin position="462"/>
        <end position="475"/>
    </location>
</feature>
<dbReference type="InterPro" id="IPR052933">
    <property type="entry name" value="DNA_Protect_Modify"/>
</dbReference>
<feature type="region of interest" description="Disordered" evidence="2">
    <location>
        <begin position="142"/>
        <end position="279"/>
    </location>
</feature>
<feature type="domain" description="Helicase ATP-binding" evidence="3">
    <location>
        <begin position="1545"/>
        <end position="1806"/>
    </location>
</feature>
<feature type="coiled-coil region" evidence="1">
    <location>
        <begin position="2274"/>
        <end position="2354"/>
    </location>
</feature>
<dbReference type="InterPro" id="IPR000330">
    <property type="entry name" value="SNF2_N"/>
</dbReference>
<feature type="compositionally biased region" description="Polar residues" evidence="2">
    <location>
        <begin position="433"/>
        <end position="461"/>
    </location>
</feature>
<dbReference type="SMART" id="SM00487">
    <property type="entry name" value="DEXDc"/>
    <property type="match status" value="1"/>
</dbReference>
<feature type="compositionally biased region" description="Polar residues" evidence="2">
    <location>
        <begin position="2531"/>
        <end position="2540"/>
    </location>
</feature>
<dbReference type="PROSITE" id="PS00092">
    <property type="entry name" value="N6_MTASE"/>
    <property type="match status" value="1"/>
</dbReference>
<dbReference type="InterPro" id="IPR014001">
    <property type="entry name" value="Helicase_ATP-bd"/>
</dbReference>
<dbReference type="GO" id="GO:0005524">
    <property type="term" value="F:ATP binding"/>
    <property type="evidence" value="ECO:0007669"/>
    <property type="project" value="InterPro"/>
</dbReference>
<proteinExistence type="predicted"/>
<gene>
    <name evidence="4" type="ORF">NCTC13102_02295</name>
</gene>
<dbReference type="InterPro" id="IPR011639">
    <property type="entry name" value="MethylTrfase_TaqI-like_dom"/>
</dbReference>
<feature type="region of interest" description="Disordered" evidence="2">
    <location>
        <begin position="321"/>
        <end position="494"/>
    </location>
</feature>
<feature type="compositionally biased region" description="Basic and acidic residues" evidence="2">
    <location>
        <begin position="323"/>
        <end position="342"/>
    </location>
</feature>
<dbReference type="EMBL" id="UAWL01000031">
    <property type="protein sequence ID" value="SQC36488.1"/>
    <property type="molecule type" value="Genomic_DNA"/>
</dbReference>
<feature type="region of interest" description="Disordered" evidence="2">
    <location>
        <begin position="2531"/>
        <end position="2560"/>
    </location>
</feature>
<dbReference type="RefSeq" id="WP_112059309.1">
    <property type="nucleotide sequence ID" value="NZ_UAWL01000031.1"/>
</dbReference>
<feature type="compositionally biased region" description="Polar residues" evidence="2">
    <location>
        <begin position="379"/>
        <end position="394"/>
    </location>
</feature>
<feature type="compositionally biased region" description="Polar residues" evidence="2">
    <location>
        <begin position="560"/>
        <end position="571"/>
    </location>
</feature>
<evidence type="ECO:0000313" key="4">
    <source>
        <dbReference type="EMBL" id="SQC36488.1"/>
    </source>
</evidence>
<dbReference type="SUPFAM" id="SSF52540">
    <property type="entry name" value="P-loop containing nucleoside triphosphate hydrolases"/>
    <property type="match status" value="2"/>
</dbReference>
<keyword evidence="4" id="KW-0378">Hydrolase</keyword>
<sequence>MNTLLIINSKNNNFAVLYKDIENILEKFSNFSNQESKNSSLNFFKNFIFDTARKQEFFTEFGEKPHFEEIIKEYNVEIVFSYFEDIKRISFVTLDENKQIKESDDLEDFLRQNNFEQIFNALKSQNNTLNLGENNARIAGIDEARGNTREPNQQIKRESSQTYTRSVESGGQNDTGDLRNNGFAQEDSTKENIFKDARKDYEKSTPKENITNEQSFGENRRFESRDGQNGEYLKRSGSNARDDRQNKQGVERSERKSQNTQGRTNERTDEEIKEFSNISSRNKPVITESQTITRAREYQQRVSTLLQSQLTSGIIQRTLESLRSAKRERNPRESTNRLEKKATQNYHTNPRFNGGEARSAFRNEEQGGELESTRGESGLFQQLDRNNIQPNGEQQRGKREFASKSKEISTSKTDREPYRNNNAGDKRGDYATTRDNGQQSNEFSSSQVKQAGKQNSETNPTSKDEFADKLSDSKDISNLPSNETIQREFNQANIPQELRRANNAIFNTNSSESQNSNNNNGAERETREEMGSADQQVKQDLEFNLFTDDREQTLHKQDINEQATLQDTQSGGIRESQTEHRGNGPREFEANSSFLQEQGSNRFRVFAEYEFLKRYEQQSFKGQYDFKFSKKQRIEANLKALRLTQILFMRMELLKVKDEINQVAIEKRFQHLNITKEELNLKEFQNFSFNTLPIKEEEQAILAQYSGFGGLRDLFFKEEFKDLESELKNLVGEIYYKEIRESSFNAYYTPKDVIENIYFGLQNLGVPKNKRILALEPSCGTGRFIALAPNNYEFQAVEKDTLSATIAKFLHPQVRIYNQGLEEVKFNNEFDVIVGNPPFDNQVKIRDYGSLGNNKSIHNYFTIKSSELAKDNGIVSFVITSYFLDSERNAHREILYQKGNFLSAYRLPNSAFKESNTNVLTDVYFYQKLSKDDLERRKKVFKKEENLKQKQIAFVKTAPFSELVSVNSHFNENAEHILGEFEIRENTRYGQENIKYEMIVKDNEEWSENLKKQLTDLKPVFKDNAPFEKELNLIDFSLLSNEEAIKVNSLGVGNLFFMDNKIYIKGEYSSCEEAYFSDSLDISKMDLVPKAHILKVDKKNFQYKSFLNRDEVQIAKKIIDFRDLLNENLKNEKHYLDDEKSNAIILKQKERLRELRSEILHLANIKSFHQNNRNKTDKQGIVLQHNLQNILNLDKLARFSILATEMKNDKGNYELSSILKMRVYKPLQKSLANSNEEALQKTINEKGFIDEKTLQSYKPNTPLNEILQDLCEKQLIFYRIDRDPQDDVFYQLAGEFLSGNVKAKYERVQSLIKQKQEGTFIGFPKPHLDLNQAALALKEVFPSYLYYEDIETSFGAKFVPIKYYEDFIKESFFNDPTKAIVKVSFLNGAYSLEKFKILREDFNDSEIVLKEVEASNYDFNEVGLNLEILREDTSTMFAKESFIENVLNGKSLEVYHFEPHPHEKDKKIKVSESISTKIALEKAEILKESFSNFCFSSKERRETIEKIYNETINVFTHKRFNYGNFLETPHLNKEITLMTHQKNAAFKAISKNSLLLDHQVGAGKTLAGIAIVMEQIRMNLIKKALILVPNHLSVQWGEEFKRAYPNANILIGDKIDDKKSRKEFLYHAKYGNFDAIIMKHSTFENMSVMESFETQVLNEYKENLENALRQKRQAELMERLRAGIGNFGEKSDRKFETFLERKIQRLVDKLEKRAIGKTYDDEIAFEDLGIDCLMVDEAHYFKNLYIETEQQNVKGLPNTDSAKAMKMYCATQFIHQSKGKLYFLTGTPVSNSISEFFIMQKYLQPNVLEELGLSNFDDWARTFTQIIQSEELDSSGVNYKIVSRLSKFINAPELMASYSQNADIITTKDIEKQRGIFVPRQKEGKAINIIAPRSEEIANFIGIENEDGTYNTHSVIWRMENVNDDPKKNNVLACTTDARKAALDFRLIDQNAQDYEDSKVNKMCEKVLFHYKDETYQNGTQLIFCDMGVSKQHSQKIDVYAEDKIEYKSIEDVAREMNLVLLYDEKNEENFYALLKNFDEPLEAEGNGIKKRYSIEDLMALQVEKFDVYGDILKKLVKAGIPQEQIAFIGDAKTDNQKQELFMKMNEGAIRVLIGSTTKMGTGTNVQKRIIAMHELDCPWRPCDLEQRMGRGIRQGNMFFEKELQRVLEELKEKNLSLEAKNQILEENIKFNIAHYRYATEQTYDARMFQINEQKLKPLVQLKSLNFNDGQRVFEAIDAEVANVAEMKAVATGNPFILQKHKITALLKTEERYYEQYKRSILQNERNLETLKAKKKRLENENEVLREFVNNKEFEKENYIIEAFGIKIHKKIINKEEEKEHKALREAINLNIEKIFKNPSDKEIEVFRANKIKVVLRGKFNELGGDFIYTGIMIDEKNREYVPNNMFFKAQSGYLIFDSIPNLDGLLTKTKNIMSKASSFIHKNSENLKLTISEITQKENFLKNNTLGSYSRKILLDTLKVDEKNINAIFELIAQNKKEGIKVTLDSKEIQHLLPQYPKLLDERGKFNPQNAQSISIGENQESKISDSANKTISKENRNEESQLINVKEANKKLKTPNEEKYVALIDNKIIQIEEANIEFQTFSRKDELEYRIAILEQNQANISNAKRNRDIL</sequence>
<feature type="compositionally biased region" description="Basic and acidic residues" evidence="2">
    <location>
        <begin position="576"/>
        <end position="587"/>
    </location>
</feature>
<dbReference type="Gene3D" id="3.40.50.150">
    <property type="entry name" value="Vaccinia Virus protein VP39"/>
    <property type="match status" value="1"/>
</dbReference>
<dbReference type="InterPro" id="IPR002052">
    <property type="entry name" value="DNA_methylase_N6_adenine_CS"/>
</dbReference>
<evidence type="ECO:0000256" key="1">
    <source>
        <dbReference type="SAM" id="Coils"/>
    </source>
</evidence>
<feature type="region of interest" description="Disordered" evidence="2">
    <location>
        <begin position="507"/>
        <end position="534"/>
    </location>
</feature>